<name>A0A9X4F1D1_9VIBR</name>
<dbReference type="Proteomes" id="UP001140979">
    <property type="component" value="Unassembled WGS sequence"/>
</dbReference>
<gene>
    <name evidence="1" type="ORF">L9W94_19040</name>
</gene>
<proteinExistence type="predicted"/>
<comment type="caution">
    <text evidence="1">The sequence shown here is derived from an EMBL/GenBank/DDBJ whole genome shotgun (WGS) entry which is preliminary data.</text>
</comment>
<accession>A0A9X4F1D1</accession>
<protein>
    <submittedName>
        <fullName evidence="1">Uncharacterized protein</fullName>
    </submittedName>
</protein>
<dbReference type="EMBL" id="JAKNBA010000071">
    <property type="protein sequence ID" value="MDE1244188.1"/>
    <property type="molecule type" value="Genomic_DNA"/>
</dbReference>
<evidence type="ECO:0000313" key="2">
    <source>
        <dbReference type="Proteomes" id="UP001140979"/>
    </source>
</evidence>
<evidence type="ECO:0000313" key="1">
    <source>
        <dbReference type="EMBL" id="MDE1244188.1"/>
    </source>
</evidence>
<organism evidence="1 2">
    <name type="scientific">Vibrio aestuarianus</name>
    <dbReference type="NCBI Taxonomy" id="28171"/>
    <lineage>
        <taxon>Bacteria</taxon>
        <taxon>Pseudomonadati</taxon>
        <taxon>Pseudomonadota</taxon>
        <taxon>Gammaproteobacteria</taxon>
        <taxon>Vibrionales</taxon>
        <taxon>Vibrionaceae</taxon>
        <taxon>Vibrio</taxon>
    </lineage>
</organism>
<reference evidence="1" key="1">
    <citation type="submission" date="2022-02" db="EMBL/GenBank/DDBJ databases">
        <title>Emergence and expansion in Europe of a Vibrio aestuarianus clonal complex pathogenic for oysters.</title>
        <authorList>
            <person name="Mesnil A."/>
            <person name="Travers M.-A."/>
        </authorList>
    </citation>
    <scope>NUCLEOTIDE SEQUENCE</scope>
    <source>
        <strain evidence="1">19_064_11T1</strain>
    </source>
</reference>
<dbReference type="AlphaFoldDB" id="A0A9X4F1D1"/>
<sequence>MDALFKKLDSLDLSKNELCMSGRLTSAFLERSPFITEELLPSIKKSCDSDAFRSKVMRLYARKYELEKKSYTNKIQDLGESERAIRFYKPMIDRVEEKLKITTFNDLLDSIEKEYSEFSGISEIYNNEYKFIHGEEDPVYIEDNYHLLVVCELIYNDYKSIKNRSEMFNMQYSSHLYDEYKNIDVDLDEADSQFSKYKLLSLNDNIEIHNDKDSQTIRDKRIDKYFWIHLPKKLLSSIEYLIDKNLLSDISFRIDYISECIPIMEEKEYGSILRIDVSDLPEVSKFYTIDNYDNNLWVRHDIEKQSLTFEETMEDFEVVNQDVVTQVIHLEYFVLDDEYFIKHLDHEFILYTLDEYSERLSNPDKKGYKKIKSFKIDNAKIPFGFKKDEEYFLHQVLDAYLENKELISEYFSKI</sequence>
<dbReference type="RefSeq" id="WP_274683962.1">
    <property type="nucleotide sequence ID" value="NZ_JAKNBA010000071.1"/>
</dbReference>